<evidence type="ECO:0000259" key="1">
    <source>
        <dbReference type="Pfam" id="PF13391"/>
    </source>
</evidence>
<evidence type="ECO:0000313" key="3">
    <source>
        <dbReference type="EMBL" id="MEI4279112.1"/>
    </source>
</evidence>
<dbReference type="EMBL" id="JBAPLV010000011">
    <property type="protein sequence ID" value="MEI4279112.1"/>
    <property type="molecule type" value="Genomic_DNA"/>
</dbReference>
<dbReference type="Pfam" id="PF26340">
    <property type="entry name" value="DNA-SBD_ScoMcrA"/>
    <property type="match status" value="1"/>
</dbReference>
<dbReference type="Pfam" id="PF13391">
    <property type="entry name" value="HNH_2"/>
    <property type="match status" value="1"/>
</dbReference>
<dbReference type="CDD" id="cd00085">
    <property type="entry name" value="HNHc"/>
    <property type="match status" value="1"/>
</dbReference>
<organism evidence="3 4">
    <name type="scientific">Klenkia terrae</name>
    <dbReference type="NCBI Taxonomy" id="1052259"/>
    <lineage>
        <taxon>Bacteria</taxon>
        <taxon>Bacillati</taxon>
        <taxon>Actinomycetota</taxon>
        <taxon>Actinomycetes</taxon>
        <taxon>Geodermatophilales</taxon>
        <taxon>Geodermatophilaceae</taxon>
        <taxon>Klenkia</taxon>
    </lineage>
</organism>
<keyword evidence="4" id="KW-1185">Reference proteome</keyword>
<dbReference type="InterPro" id="IPR058813">
    <property type="entry name" value="DNA-SBD_ScoMcrA"/>
</dbReference>
<feature type="domain" description="HNH nuclease" evidence="1">
    <location>
        <begin position="154"/>
        <end position="208"/>
    </location>
</feature>
<gene>
    <name evidence="3" type="ORF">UXQ13_11615</name>
</gene>
<sequence length="266" mass="28770">MLLALGRLQSTGSSAVPWSVAETQLAELIAEFGPASRTSPAQSAAYPFTRLRAEAVWHLDHDVAMDSVGPLRRDGVTGAFVPEIEQHLRSAPGAVAELARSLVDSQFPATISDDVLTAVGLVELVETTVGPSTNLRRRDPTWRMSVVDAWDRRCAFCGYDGQVAGVPVGLEAAHVRWFAFDGPDDLDNGLALCMLHHKLFDRGVLGFDDRHRVTVSGSFTARTEAGRQVYWLHGRPLSAQPGTPLPAPVHVAWQRDQVFKGAALAA</sequence>
<reference evidence="3 4" key="1">
    <citation type="submission" date="2024-03" db="EMBL/GenBank/DDBJ databases">
        <title>Draft genome sequence of Klenkia terrae.</title>
        <authorList>
            <person name="Duangmal K."/>
            <person name="Chantavorakit T."/>
        </authorList>
    </citation>
    <scope>NUCLEOTIDE SEQUENCE [LARGE SCALE GENOMIC DNA]</scope>
    <source>
        <strain evidence="3 4">JCM 17786</strain>
    </source>
</reference>
<proteinExistence type="predicted"/>
<dbReference type="GO" id="GO:0004519">
    <property type="term" value="F:endonuclease activity"/>
    <property type="evidence" value="ECO:0007669"/>
    <property type="project" value="UniProtKB-KW"/>
</dbReference>
<evidence type="ECO:0000259" key="2">
    <source>
        <dbReference type="Pfam" id="PF26340"/>
    </source>
</evidence>
<protein>
    <submittedName>
        <fullName evidence="3">HNH endonuclease</fullName>
    </submittedName>
</protein>
<dbReference type="InterPro" id="IPR003615">
    <property type="entry name" value="HNH_nuc"/>
</dbReference>
<keyword evidence="3" id="KW-0255">Endonuclease</keyword>
<comment type="caution">
    <text evidence="3">The sequence shown here is derived from an EMBL/GenBank/DDBJ whole genome shotgun (WGS) entry which is preliminary data.</text>
</comment>
<evidence type="ECO:0000313" key="4">
    <source>
        <dbReference type="Proteomes" id="UP001373496"/>
    </source>
</evidence>
<dbReference type="PIRSF" id="PIRSF030850">
    <property type="entry name" value="UCP030850"/>
    <property type="match status" value="1"/>
</dbReference>
<name>A0ABU8E639_9ACTN</name>
<accession>A0ABU8E639</accession>
<keyword evidence="3" id="KW-0540">Nuclease</keyword>
<dbReference type="InterPro" id="IPR011396">
    <property type="entry name" value="PT_DNA_restrict"/>
</dbReference>
<keyword evidence="3" id="KW-0378">Hydrolase</keyword>
<dbReference type="NCBIfam" id="NF045808">
    <property type="entry name" value="PT-DNA_restrict"/>
    <property type="match status" value="1"/>
</dbReference>
<dbReference type="Proteomes" id="UP001373496">
    <property type="component" value="Unassembled WGS sequence"/>
</dbReference>
<feature type="domain" description="ScoMcrA-like DNA sulfur-binding" evidence="2">
    <location>
        <begin position="2"/>
        <end position="123"/>
    </location>
</feature>